<evidence type="ECO:0000256" key="1">
    <source>
        <dbReference type="SAM" id="MobiDB-lite"/>
    </source>
</evidence>
<dbReference type="EMBL" id="KN716312">
    <property type="protein sequence ID" value="KJH47343.1"/>
    <property type="molecule type" value="Genomic_DNA"/>
</dbReference>
<protein>
    <submittedName>
        <fullName evidence="2">Uncharacterized protein</fullName>
    </submittedName>
</protein>
<evidence type="ECO:0000313" key="2">
    <source>
        <dbReference type="EMBL" id="KJH47343.1"/>
    </source>
</evidence>
<reference evidence="2 3" key="1">
    <citation type="submission" date="2013-11" db="EMBL/GenBank/DDBJ databases">
        <title>Draft genome of the bovine lungworm Dictyocaulus viviparus.</title>
        <authorList>
            <person name="Mitreva M."/>
        </authorList>
    </citation>
    <scope>NUCLEOTIDE SEQUENCE [LARGE SCALE GENOMIC DNA]</scope>
    <source>
        <strain evidence="2 3">HannoverDv2000</strain>
    </source>
</reference>
<evidence type="ECO:0000313" key="3">
    <source>
        <dbReference type="Proteomes" id="UP000053766"/>
    </source>
</evidence>
<accession>A0A0D8XRT5</accession>
<dbReference type="Proteomes" id="UP000053766">
    <property type="component" value="Unassembled WGS sequence"/>
</dbReference>
<dbReference type="AlphaFoldDB" id="A0A0D8XRT5"/>
<feature type="region of interest" description="Disordered" evidence="1">
    <location>
        <begin position="177"/>
        <end position="212"/>
    </location>
</feature>
<keyword evidence="3" id="KW-1185">Reference proteome</keyword>
<dbReference type="OrthoDB" id="5861630at2759"/>
<sequence>MKKERPWYVEEVSFDNKLASEKDRRKSILGIGKGLLKKMRSSSALKSVISTDSSIVSAPFQRNKELIRFVANASMDKESDQSSERGTSTTTELSSFREMSYLGSAASLYTPSKDFGRCKPRGSVRSMPTESDLFRGLCNSAIRRTFSSASDSFASPQRFTRARSIRLREKLALSASMAELPEEEVPPTTSSVENGGEMKTPNTGERSSRRTSIVWSALRSKSRIFSSKKPTDGTPLCSSSIENSAVQENVTPLGRNLRRTSASSASIQKKVSSALKKGFGYEYCVFSIERSGGYLFLVRDSSTNLAGDQVQCTPAGILKRSSTNSKDRNRFSTNISRRCSDVSGIAIEELERQVRIEQKKKDAEEAKMYMEKIVISRKPVIEMLSRNAYDAVVIDVSATGLPVSSIAKEILDDIIYIVSEKDEVADKRVRIGVANGMREAFTDKKLENLIVYPFCISHEEEFTDYVIQQFLLASYKAFIWNQKAKTFAGTITLAGVSESNCSQIRRLYEELLQSEIRPKIAAAENLAVPLSEERQGA</sequence>
<name>A0A0D8XRT5_DICVI</name>
<gene>
    <name evidence="2" type="ORF">DICVIV_06592</name>
</gene>
<proteinExistence type="predicted"/>
<feature type="compositionally biased region" description="Polar residues" evidence="1">
    <location>
        <begin position="200"/>
        <end position="212"/>
    </location>
</feature>
<reference evidence="3" key="2">
    <citation type="journal article" date="2016" name="Sci. Rep.">
        <title>Dictyocaulus viviparus genome, variome and transcriptome elucidate lungworm biology and support future intervention.</title>
        <authorList>
            <person name="McNulty S.N."/>
            <person name="Strube C."/>
            <person name="Rosa B.A."/>
            <person name="Martin J.C."/>
            <person name="Tyagi R."/>
            <person name="Choi Y.J."/>
            <person name="Wang Q."/>
            <person name="Hallsworth Pepin K."/>
            <person name="Zhang X."/>
            <person name="Ozersky P."/>
            <person name="Wilson R.K."/>
            <person name="Sternberg P.W."/>
            <person name="Gasser R.B."/>
            <person name="Mitreva M."/>
        </authorList>
    </citation>
    <scope>NUCLEOTIDE SEQUENCE [LARGE SCALE GENOMIC DNA]</scope>
    <source>
        <strain evidence="3">HannoverDv2000</strain>
    </source>
</reference>
<organism evidence="2 3">
    <name type="scientific">Dictyocaulus viviparus</name>
    <name type="common">Bovine lungworm</name>
    <dbReference type="NCBI Taxonomy" id="29172"/>
    <lineage>
        <taxon>Eukaryota</taxon>
        <taxon>Metazoa</taxon>
        <taxon>Ecdysozoa</taxon>
        <taxon>Nematoda</taxon>
        <taxon>Chromadorea</taxon>
        <taxon>Rhabditida</taxon>
        <taxon>Rhabditina</taxon>
        <taxon>Rhabditomorpha</taxon>
        <taxon>Strongyloidea</taxon>
        <taxon>Metastrongylidae</taxon>
        <taxon>Dictyocaulus</taxon>
    </lineage>
</organism>